<dbReference type="Gene3D" id="1.10.45.10">
    <property type="entry name" value="Vanillyl-alcohol Oxidase, Chain A, domain 4"/>
    <property type="match status" value="1"/>
</dbReference>
<dbReference type="EMBL" id="FNAG01000004">
    <property type="protein sequence ID" value="SDD58822.1"/>
    <property type="molecule type" value="Genomic_DNA"/>
</dbReference>
<gene>
    <name evidence="7" type="ORF">SAMN04488509_10433</name>
</gene>
<feature type="domain" description="FAD-binding PCMH-type" evidence="6">
    <location>
        <begin position="43"/>
        <end position="222"/>
    </location>
</feature>
<name>A0A1G6VYX4_9GAMM</name>
<keyword evidence="3" id="KW-0285">Flavoprotein</keyword>
<dbReference type="Pfam" id="PF02913">
    <property type="entry name" value="FAD-oxidase_C"/>
    <property type="match status" value="1"/>
</dbReference>
<dbReference type="SUPFAM" id="SSF56176">
    <property type="entry name" value="FAD-binding/transporter-associated domain-like"/>
    <property type="match status" value="1"/>
</dbReference>
<dbReference type="Proteomes" id="UP000199603">
    <property type="component" value="Unassembled WGS sequence"/>
</dbReference>
<dbReference type="InterPro" id="IPR016167">
    <property type="entry name" value="FAD-bd_PCMH_sub1"/>
</dbReference>
<dbReference type="InterPro" id="IPR036318">
    <property type="entry name" value="FAD-bd_PCMH-like_sf"/>
</dbReference>
<evidence type="ECO:0000256" key="4">
    <source>
        <dbReference type="ARBA" id="ARBA00022827"/>
    </source>
</evidence>
<organism evidence="7 8">
    <name type="scientific">Aquimonas voraii</name>
    <dbReference type="NCBI Taxonomy" id="265719"/>
    <lineage>
        <taxon>Bacteria</taxon>
        <taxon>Pseudomonadati</taxon>
        <taxon>Pseudomonadota</taxon>
        <taxon>Gammaproteobacteria</taxon>
        <taxon>Lysobacterales</taxon>
        <taxon>Lysobacteraceae</taxon>
        <taxon>Aquimonas</taxon>
    </lineage>
</organism>
<dbReference type="InterPro" id="IPR016169">
    <property type="entry name" value="FAD-bd_PCMH_sub2"/>
</dbReference>
<dbReference type="Pfam" id="PF01565">
    <property type="entry name" value="FAD_binding_4"/>
    <property type="match status" value="1"/>
</dbReference>
<evidence type="ECO:0000256" key="5">
    <source>
        <dbReference type="ARBA" id="ARBA00023002"/>
    </source>
</evidence>
<dbReference type="STRING" id="265719.SAMN04488509_10433"/>
<comment type="similarity">
    <text evidence="2">Belongs to the FAD-binding oxidoreductase/transferase type 4 family.</text>
</comment>
<dbReference type="FunFam" id="1.10.45.10:FF:000001">
    <property type="entry name" value="D-lactate dehydrogenase mitochondrial"/>
    <property type="match status" value="1"/>
</dbReference>
<dbReference type="SUPFAM" id="SSF55103">
    <property type="entry name" value="FAD-linked oxidases, C-terminal domain"/>
    <property type="match status" value="1"/>
</dbReference>
<evidence type="ECO:0000256" key="1">
    <source>
        <dbReference type="ARBA" id="ARBA00001974"/>
    </source>
</evidence>
<proteinExistence type="inferred from homology"/>
<evidence type="ECO:0000259" key="6">
    <source>
        <dbReference type="PROSITE" id="PS51387"/>
    </source>
</evidence>
<dbReference type="AlphaFoldDB" id="A0A1G6VYX4"/>
<dbReference type="PANTHER" id="PTHR42934">
    <property type="entry name" value="GLYCOLATE OXIDASE SUBUNIT GLCD"/>
    <property type="match status" value="1"/>
</dbReference>
<dbReference type="InterPro" id="IPR004113">
    <property type="entry name" value="FAD-bd_oxidored_4_C"/>
</dbReference>
<keyword evidence="8" id="KW-1185">Reference proteome</keyword>
<dbReference type="Gene3D" id="3.30.465.10">
    <property type="match status" value="1"/>
</dbReference>
<dbReference type="Gene3D" id="3.30.70.2190">
    <property type="match status" value="1"/>
</dbReference>
<dbReference type="RefSeq" id="WP_091241594.1">
    <property type="nucleotide sequence ID" value="NZ_FNAG01000004.1"/>
</dbReference>
<evidence type="ECO:0000256" key="3">
    <source>
        <dbReference type="ARBA" id="ARBA00022630"/>
    </source>
</evidence>
<protein>
    <submittedName>
        <fullName evidence="7">D-lactate dehydrogenase</fullName>
    </submittedName>
</protein>
<evidence type="ECO:0000256" key="2">
    <source>
        <dbReference type="ARBA" id="ARBA00008000"/>
    </source>
</evidence>
<dbReference type="InterPro" id="IPR051914">
    <property type="entry name" value="FAD-linked_OxidoTrans_Type4"/>
</dbReference>
<comment type="cofactor">
    <cofactor evidence="1">
        <name>FAD</name>
        <dbReference type="ChEBI" id="CHEBI:57692"/>
    </cofactor>
</comment>
<dbReference type="PANTHER" id="PTHR42934:SF2">
    <property type="entry name" value="GLYCOLATE OXIDASE SUBUNIT GLCD"/>
    <property type="match status" value="1"/>
</dbReference>
<keyword evidence="5" id="KW-0560">Oxidoreductase</keyword>
<dbReference type="InterPro" id="IPR016171">
    <property type="entry name" value="Vanillyl_alc_oxidase_C-sub2"/>
</dbReference>
<keyword evidence="4" id="KW-0274">FAD</keyword>
<dbReference type="OrthoDB" id="9811557at2"/>
<dbReference type="GO" id="GO:0016491">
    <property type="term" value="F:oxidoreductase activity"/>
    <property type="evidence" value="ECO:0007669"/>
    <property type="project" value="UniProtKB-KW"/>
</dbReference>
<dbReference type="Gene3D" id="3.30.70.2740">
    <property type="match status" value="1"/>
</dbReference>
<evidence type="ECO:0000313" key="7">
    <source>
        <dbReference type="EMBL" id="SDD58822.1"/>
    </source>
</evidence>
<dbReference type="InterPro" id="IPR006094">
    <property type="entry name" value="Oxid_FAD_bind_N"/>
</dbReference>
<sequence>MITSWPTTLSPAALRALRESLPASALLLETADRIAYSADNSKRQALPLAVALPETADQVAALVTACAEHGLPITARGRGTNTTGASVPIAGGVALSFERMRRIVEINTADRYAVVEPGVLNGDLQAALSPLGFFWPPDPTSAPYSTIGGNLACNAGGPRAVKYGACRDNVLALRAVDGSGCAFRCGAPTSKGAVGFDLSRLLIGSEGTLALITEATLKLTPLPPLRRGLRLIYADIVAAAQAVARIMAQPVTPCALEFMDGEALALVRSRGLGLPPGEALLLVEVDGDAEGIERAATAVARAAEGHGLNDLQVARDAADSEALWAARKALSPALRSLAPKKINEDVVVPVSRLPELIEGVRALAQKHGIRIVNFGHAGNGNIHVNLMYDPAEPGRDAAAEACLEALFGLVIALDGTLSGEHGIGLAKRPFMRAAVDARTLELMTAVKRAFDPKGLLNPGKLLPDFD</sequence>
<dbReference type="Gene3D" id="3.30.43.10">
    <property type="entry name" value="Uridine Diphospho-n-acetylenolpyruvylglucosamine Reductase, domain 2"/>
    <property type="match status" value="1"/>
</dbReference>
<dbReference type="InterPro" id="IPR016164">
    <property type="entry name" value="FAD-linked_Oxase-like_C"/>
</dbReference>
<dbReference type="PROSITE" id="PS51387">
    <property type="entry name" value="FAD_PCMH"/>
    <property type="match status" value="1"/>
</dbReference>
<accession>A0A1G6VYX4</accession>
<dbReference type="InterPro" id="IPR016166">
    <property type="entry name" value="FAD-bd_PCMH"/>
</dbReference>
<dbReference type="FunFam" id="3.30.70.2740:FF:000001">
    <property type="entry name" value="D-lactate dehydrogenase mitochondrial"/>
    <property type="match status" value="1"/>
</dbReference>
<reference evidence="7 8" key="1">
    <citation type="submission" date="2016-10" db="EMBL/GenBank/DDBJ databases">
        <authorList>
            <person name="de Groot N.N."/>
        </authorList>
    </citation>
    <scope>NUCLEOTIDE SEQUENCE [LARGE SCALE GENOMIC DNA]</scope>
    <source>
        <strain evidence="7 8">DSM 16957</strain>
    </source>
</reference>
<dbReference type="GO" id="GO:0071949">
    <property type="term" value="F:FAD binding"/>
    <property type="evidence" value="ECO:0007669"/>
    <property type="project" value="InterPro"/>
</dbReference>
<evidence type="ECO:0000313" key="8">
    <source>
        <dbReference type="Proteomes" id="UP000199603"/>
    </source>
</evidence>